<gene>
    <name evidence="10" type="ORF">KDI_09960</name>
</gene>
<dbReference type="EMBL" id="BIXY01000010">
    <property type="protein sequence ID" value="GCF07432.1"/>
    <property type="molecule type" value="Genomic_DNA"/>
</dbReference>
<dbReference type="InterPro" id="IPR000795">
    <property type="entry name" value="T_Tr_GTP-bd_dom"/>
</dbReference>
<evidence type="ECO:0000256" key="6">
    <source>
        <dbReference type="ARBA" id="ARBA00023134"/>
    </source>
</evidence>
<dbReference type="CDD" id="cd03696">
    <property type="entry name" value="SelB_II"/>
    <property type="match status" value="1"/>
</dbReference>
<keyword evidence="6" id="KW-0342">GTP-binding</keyword>
<dbReference type="Pfam" id="PF09107">
    <property type="entry name" value="WHD_3rd_SelB"/>
    <property type="match status" value="1"/>
</dbReference>
<keyword evidence="4" id="KW-0547">Nucleotide-binding</keyword>
<dbReference type="InterPro" id="IPR036390">
    <property type="entry name" value="WH_DNA-bd_sf"/>
</dbReference>
<dbReference type="InterPro" id="IPR015190">
    <property type="entry name" value="Elong_fac_SelB-wing-hlx_typ-2"/>
</dbReference>
<comment type="caution">
    <text evidence="10">The sequence shown here is derived from an EMBL/GenBank/DDBJ whole genome shotgun (WGS) entry which is preliminary data.</text>
</comment>
<dbReference type="InterPro" id="IPR009000">
    <property type="entry name" value="Transl_B-barrel_sf"/>
</dbReference>
<comment type="function">
    <text evidence="7">Translation factor necessary for the incorporation of selenocysteine into proteins. It probably replaces EF-Tu for the insertion of selenocysteine directed by the UGA codon. SelB binds GTP and GDP.</text>
</comment>
<dbReference type="GO" id="GO:0005525">
    <property type="term" value="F:GTP binding"/>
    <property type="evidence" value="ECO:0007669"/>
    <property type="project" value="UniProtKB-KW"/>
</dbReference>
<dbReference type="Pfam" id="PF03144">
    <property type="entry name" value="GTP_EFTU_D2"/>
    <property type="match status" value="1"/>
</dbReference>
<dbReference type="AlphaFoldDB" id="A0A5A5T7Q3"/>
<dbReference type="SUPFAM" id="SSF50465">
    <property type="entry name" value="EF-Tu/eEF-1alpha/eIF2-gamma C-terminal domain"/>
    <property type="match status" value="1"/>
</dbReference>
<feature type="domain" description="Tr-type G" evidence="9">
    <location>
        <begin position="1"/>
        <end position="163"/>
    </location>
</feature>
<dbReference type="FunFam" id="3.40.50.300:FF:001064">
    <property type="entry name" value="Selenocysteine-specific translation elongation factor"/>
    <property type="match status" value="1"/>
</dbReference>
<evidence type="ECO:0000256" key="3">
    <source>
        <dbReference type="ARBA" id="ARBA00022490"/>
    </source>
</evidence>
<dbReference type="PROSITE" id="PS51722">
    <property type="entry name" value="G_TR_2"/>
    <property type="match status" value="1"/>
</dbReference>
<proteinExistence type="predicted"/>
<sequence>MDHGKSTLVKALTGIDPDRLTEEKERGMTIDLGFAWLTLPGGREVSLVDVPGHESFIKNMLAGVGGIDAALLVIAADEGIMPQTREHLAILDLLRVSRGVVALTKVDLVDEEWLNLVREEVAKYLKPTTLAEAPIVPVSAYTGQGLLELLSALDDLLQHVSAQKNIARPRLPVDRVFSLAGFGTIVTGTLLDGVLKVGLDVEVLPQGLKTRIRGIQTHKQQVASSQPGSRVALNLANVARSDLVRGNVVALPGQLHTTMLLDARLQVLAEATNPLTHNTFVDFYSGSQEISAQVRLLESDEVQPGQSAWVQLRLQKPAVVTRRDRFIIRIPSPSLTIGGGEVVDISPRYHRRRQKPIIESLERLMHGTPEEFILAALDRRQVVKWTGSAKTPHGLVGYTLEEVVKQSNLAHDVTQQTLETLLSEGRVCKVGVFWFTQAAWDTLADEALRLVQDWHQLYPLRSGLSKEEWRTRLHLTPKLAAEVFSVLQATGKLEQIEAAPIVPGSGQMRSGGLIRIPGFQAQFTAAQQQQVTRLLELFQASPYVPPVLSEADAVAGSEVVNALLEQGTLVKLGDGILFLRVTYTEALARLVAFLQENGKITAAEARDVLGTTRKYIVPLLEHMDMLHITRRSGDERTLVHH</sequence>
<dbReference type="Pfam" id="PF09106">
    <property type="entry name" value="WHD_2nd_SelB"/>
    <property type="match status" value="1"/>
</dbReference>
<dbReference type="GO" id="GO:0005829">
    <property type="term" value="C:cytosol"/>
    <property type="evidence" value="ECO:0007669"/>
    <property type="project" value="TreeGrafter"/>
</dbReference>
<dbReference type="Proteomes" id="UP000322530">
    <property type="component" value="Unassembled WGS sequence"/>
</dbReference>
<evidence type="ECO:0000259" key="9">
    <source>
        <dbReference type="PROSITE" id="PS51722"/>
    </source>
</evidence>
<dbReference type="InterPro" id="IPR009001">
    <property type="entry name" value="Transl_elong_EF1A/Init_IF2_C"/>
</dbReference>
<evidence type="ECO:0000313" key="11">
    <source>
        <dbReference type="Proteomes" id="UP000322530"/>
    </source>
</evidence>
<dbReference type="InterPro" id="IPR027417">
    <property type="entry name" value="P-loop_NTPase"/>
</dbReference>
<evidence type="ECO:0000256" key="5">
    <source>
        <dbReference type="ARBA" id="ARBA00022917"/>
    </source>
</evidence>
<dbReference type="GO" id="GO:0001514">
    <property type="term" value="P:selenocysteine incorporation"/>
    <property type="evidence" value="ECO:0007669"/>
    <property type="project" value="InterPro"/>
</dbReference>
<reference evidence="10 11" key="1">
    <citation type="submission" date="2019-01" db="EMBL/GenBank/DDBJ databases">
        <title>Draft genome sequence of Dictyobacter sp. Uno17.</title>
        <authorList>
            <person name="Wang C.M."/>
            <person name="Zheng Y."/>
            <person name="Sakai Y."/>
            <person name="Abe K."/>
            <person name="Yokota A."/>
            <person name="Yabe S."/>
        </authorList>
    </citation>
    <scope>NUCLEOTIDE SEQUENCE [LARGE SCALE GENOMIC DNA]</scope>
    <source>
        <strain evidence="10 11">Uno17</strain>
    </source>
</reference>
<keyword evidence="11" id="KW-1185">Reference proteome</keyword>
<accession>A0A5A5T7Q3</accession>
<keyword evidence="3" id="KW-0963">Cytoplasm</keyword>
<dbReference type="InterPro" id="IPR015191">
    <property type="entry name" value="SelB_WHD4"/>
</dbReference>
<organism evidence="10 11">
    <name type="scientific">Dictyobacter arantiisoli</name>
    <dbReference type="NCBI Taxonomy" id="2014874"/>
    <lineage>
        <taxon>Bacteria</taxon>
        <taxon>Bacillati</taxon>
        <taxon>Chloroflexota</taxon>
        <taxon>Ktedonobacteria</taxon>
        <taxon>Ktedonobacterales</taxon>
        <taxon>Dictyobacteraceae</taxon>
        <taxon>Dictyobacter</taxon>
    </lineage>
</organism>
<dbReference type="NCBIfam" id="TIGR00475">
    <property type="entry name" value="selB"/>
    <property type="match status" value="1"/>
</dbReference>
<dbReference type="CDD" id="cd15491">
    <property type="entry name" value="selB_III"/>
    <property type="match status" value="1"/>
</dbReference>
<evidence type="ECO:0000256" key="4">
    <source>
        <dbReference type="ARBA" id="ARBA00022741"/>
    </source>
</evidence>
<dbReference type="PANTHER" id="PTHR43721">
    <property type="entry name" value="ELONGATION FACTOR TU-RELATED"/>
    <property type="match status" value="1"/>
</dbReference>
<evidence type="ECO:0000256" key="1">
    <source>
        <dbReference type="ARBA" id="ARBA00004496"/>
    </source>
</evidence>
<evidence type="ECO:0000256" key="2">
    <source>
        <dbReference type="ARBA" id="ARBA00015953"/>
    </source>
</evidence>
<evidence type="ECO:0000313" key="10">
    <source>
        <dbReference type="EMBL" id="GCF07432.1"/>
    </source>
</evidence>
<keyword evidence="5" id="KW-0648">Protein biosynthesis</keyword>
<comment type="subcellular location">
    <subcellularLocation>
        <location evidence="1">Cytoplasm</location>
    </subcellularLocation>
</comment>
<protein>
    <recommendedName>
        <fullName evidence="2">Selenocysteine-specific elongation factor</fullName>
    </recommendedName>
    <alternativeName>
        <fullName evidence="8">SelB translation factor</fullName>
    </alternativeName>
</protein>
<dbReference type="Gene3D" id="1.10.10.2770">
    <property type="match status" value="1"/>
</dbReference>
<dbReference type="Gene3D" id="1.10.10.10">
    <property type="entry name" value="Winged helix-like DNA-binding domain superfamily/Winged helix DNA-binding domain"/>
    <property type="match status" value="1"/>
</dbReference>
<dbReference type="SUPFAM" id="SSF52540">
    <property type="entry name" value="P-loop containing nucleoside triphosphate hydrolases"/>
    <property type="match status" value="1"/>
</dbReference>
<dbReference type="GO" id="GO:0003723">
    <property type="term" value="F:RNA binding"/>
    <property type="evidence" value="ECO:0007669"/>
    <property type="project" value="InterPro"/>
</dbReference>
<evidence type="ECO:0000256" key="7">
    <source>
        <dbReference type="ARBA" id="ARBA00025526"/>
    </source>
</evidence>
<dbReference type="Pfam" id="PF00009">
    <property type="entry name" value="GTP_EFTU"/>
    <property type="match status" value="1"/>
</dbReference>
<dbReference type="InterPro" id="IPR036388">
    <property type="entry name" value="WH-like_DNA-bd_sf"/>
</dbReference>
<dbReference type="InterPro" id="IPR004161">
    <property type="entry name" value="EFTu-like_2"/>
</dbReference>
<name>A0A5A5T7Q3_9CHLR</name>
<dbReference type="Gene3D" id="2.40.30.10">
    <property type="entry name" value="Translation factors"/>
    <property type="match status" value="2"/>
</dbReference>
<dbReference type="CDD" id="cd04171">
    <property type="entry name" value="SelB"/>
    <property type="match status" value="1"/>
</dbReference>
<dbReference type="PANTHER" id="PTHR43721:SF22">
    <property type="entry name" value="ELONGATION FACTOR TU, MITOCHONDRIAL"/>
    <property type="match status" value="1"/>
</dbReference>
<dbReference type="SUPFAM" id="SSF46785">
    <property type="entry name" value="Winged helix' DNA-binding domain"/>
    <property type="match status" value="1"/>
</dbReference>
<dbReference type="GO" id="GO:0003924">
    <property type="term" value="F:GTPase activity"/>
    <property type="evidence" value="ECO:0007669"/>
    <property type="project" value="InterPro"/>
</dbReference>
<dbReference type="Pfam" id="PF25461">
    <property type="entry name" value="Beta-barrel_SelB"/>
    <property type="match status" value="1"/>
</dbReference>
<dbReference type="Gene3D" id="3.40.50.300">
    <property type="entry name" value="P-loop containing nucleotide triphosphate hydrolases"/>
    <property type="match status" value="1"/>
</dbReference>
<evidence type="ECO:0000256" key="8">
    <source>
        <dbReference type="ARBA" id="ARBA00031615"/>
    </source>
</evidence>
<dbReference type="InterPro" id="IPR004535">
    <property type="entry name" value="Transl_elong_SelB"/>
</dbReference>
<dbReference type="InterPro" id="IPR050055">
    <property type="entry name" value="EF-Tu_GTPase"/>
</dbReference>
<dbReference type="GO" id="GO:0003746">
    <property type="term" value="F:translation elongation factor activity"/>
    <property type="evidence" value="ECO:0007669"/>
    <property type="project" value="InterPro"/>
</dbReference>
<dbReference type="SUPFAM" id="SSF50447">
    <property type="entry name" value="Translation proteins"/>
    <property type="match status" value="1"/>
</dbReference>
<dbReference type="InterPro" id="IPR057335">
    <property type="entry name" value="Beta-barrel_SelB"/>
</dbReference>
<dbReference type="PRINTS" id="PR00315">
    <property type="entry name" value="ELONGATNFCT"/>
</dbReference>